<evidence type="ECO:0000313" key="3">
    <source>
        <dbReference type="Proteomes" id="UP000789901"/>
    </source>
</evidence>
<accession>A0ABN7W951</accession>
<feature type="non-terminal residue" evidence="2">
    <location>
        <position position="1"/>
    </location>
</feature>
<gene>
    <name evidence="2" type="ORF">GMARGA_LOCUS27872</name>
</gene>
<evidence type="ECO:0000313" key="2">
    <source>
        <dbReference type="EMBL" id="CAG8821621.1"/>
    </source>
</evidence>
<evidence type="ECO:0000256" key="1">
    <source>
        <dbReference type="SAM" id="MobiDB-lite"/>
    </source>
</evidence>
<comment type="caution">
    <text evidence="2">The sequence shown here is derived from an EMBL/GenBank/DDBJ whole genome shotgun (WGS) entry which is preliminary data.</text>
</comment>
<name>A0ABN7W951_GIGMA</name>
<dbReference type="Proteomes" id="UP000789901">
    <property type="component" value="Unassembled WGS sequence"/>
</dbReference>
<protein>
    <submittedName>
        <fullName evidence="2">36118_t:CDS:1</fullName>
    </submittedName>
</protein>
<dbReference type="EMBL" id="CAJVQB010034767">
    <property type="protein sequence ID" value="CAG8821621.1"/>
    <property type="molecule type" value="Genomic_DNA"/>
</dbReference>
<feature type="compositionally biased region" description="Acidic residues" evidence="1">
    <location>
        <begin position="29"/>
        <end position="43"/>
    </location>
</feature>
<proteinExistence type="predicted"/>
<keyword evidence="3" id="KW-1185">Reference proteome</keyword>
<feature type="region of interest" description="Disordered" evidence="1">
    <location>
        <begin position="14"/>
        <end position="43"/>
    </location>
</feature>
<organism evidence="2 3">
    <name type="scientific">Gigaspora margarita</name>
    <dbReference type="NCBI Taxonomy" id="4874"/>
    <lineage>
        <taxon>Eukaryota</taxon>
        <taxon>Fungi</taxon>
        <taxon>Fungi incertae sedis</taxon>
        <taxon>Mucoromycota</taxon>
        <taxon>Glomeromycotina</taxon>
        <taxon>Glomeromycetes</taxon>
        <taxon>Diversisporales</taxon>
        <taxon>Gigasporaceae</taxon>
        <taxon>Gigaspora</taxon>
    </lineage>
</organism>
<reference evidence="2 3" key="1">
    <citation type="submission" date="2021-06" db="EMBL/GenBank/DDBJ databases">
        <authorList>
            <person name="Kallberg Y."/>
            <person name="Tangrot J."/>
            <person name="Rosling A."/>
        </authorList>
    </citation>
    <scope>NUCLEOTIDE SEQUENCE [LARGE SCALE GENOMIC DNA]</scope>
    <source>
        <strain evidence="2 3">120-4 pot B 10/14</strain>
    </source>
</reference>
<sequence length="43" mass="4931">DDDSNDSYKEILIECKNEESLESSNNEETGSETDDEEIECENE</sequence>